<evidence type="ECO:0008006" key="6">
    <source>
        <dbReference type="Google" id="ProtNLM"/>
    </source>
</evidence>
<dbReference type="NCBIfam" id="TIGR01777">
    <property type="entry name" value="yfcH"/>
    <property type="match status" value="1"/>
</dbReference>
<evidence type="ECO:0000313" key="4">
    <source>
        <dbReference type="EMBL" id="BDL44005.1"/>
    </source>
</evidence>
<dbReference type="SUPFAM" id="SSF51735">
    <property type="entry name" value="NAD(P)-binding Rossmann-fold domains"/>
    <property type="match status" value="1"/>
</dbReference>
<keyword evidence="5" id="KW-1185">Reference proteome</keyword>
<reference evidence="4" key="1">
    <citation type="submission" date="2022-06" db="EMBL/GenBank/DDBJ databases">
        <title>Akkermansia biwalacus sp. nov., an anaerobic mucin-degrading bacterium isolated from human intestine.</title>
        <authorList>
            <person name="Kobayashi Y."/>
            <person name="Inoue S."/>
            <person name="Kawahara T."/>
            <person name="Kohda N."/>
        </authorList>
    </citation>
    <scope>NUCLEOTIDE SEQUENCE</scope>
    <source>
        <strain evidence="4">WON2089</strain>
    </source>
</reference>
<dbReference type="EMBL" id="AP025943">
    <property type="protein sequence ID" value="BDL44005.1"/>
    <property type="molecule type" value="Genomic_DNA"/>
</dbReference>
<dbReference type="InterPro" id="IPR013549">
    <property type="entry name" value="DUF1731"/>
</dbReference>
<dbReference type="InterPro" id="IPR036291">
    <property type="entry name" value="NAD(P)-bd_dom_sf"/>
</dbReference>
<sequence length="288" mass="31513">MKVAITGSSGFIGSHLSERLEVLGHEAVPLWRYLFTQDSPDCLVQSLAGCSAVVNLAGAPLDRRWTDAYKLELMDSRIMTTRKLVEAVNLLHEPPGVMISTSAVGYYSPDGCHGEHDDPAEGSFLAELCEAWEAEAERVNDHVRLVRTRFGVVLSPDGGALPKMIMPTRFGVTVSVGKPDHAFSWVALDDLVNALAFILEHGDVSGPVNVTAPERTTNEEFYKAVAEHFHTRASVRIPDAAVRLVMGEASQVVTSGQCAEPETLLREGFEFQYPDISTFFHQAFPVKS</sequence>
<comment type="similarity">
    <text evidence="1">Belongs to the NAD(P)-dependent epimerase/dehydratase family. SDR39U1 subfamily.</text>
</comment>
<gene>
    <name evidence="4" type="ORF">Abiwalacus_15790</name>
</gene>
<dbReference type="PANTHER" id="PTHR11092">
    <property type="entry name" value="SUGAR NUCLEOTIDE EPIMERASE RELATED"/>
    <property type="match status" value="1"/>
</dbReference>
<organism evidence="4 5">
    <name type="scientific">Akkermansia biwaensis</name>
    <dbReference type="NCBI Taxonomy" id="2946555"/>
    <lineage>
        <taxon>Bacteria</taxon>
        <taxon>Pseudomonadati</taxon>
        <taxon>Verrucomicrobiota</taxon>
        <taxon>Verrucomicrobiia</taxon>
        <taxon>Verrucomicrobiales</taxon>
        <taxon>Akkermansiaceae</taxon>
        <taxon>Akkermansia</taxon>
    </lineage>
</organism>
<evidence type="ECO:0000259" key="3">
    <source>
        <dbReference type="Pfam" id="PF08338"/>
    </source>
</evidence>
<dbReference type="Pfam" id="PF08338">
    <property type="entry name" value="DUF1731"/>
    <property type="match status" value="1"/>
</dbReference>
<dbReference type="InterPro" id="IPR010099">
    <property type="entry name" value="SDR39U1"/>
</dbReference>
<accession>A0ABM7ZH00</accession>
<dbReference type="RefSeq" id="WP_215435932.1">
    <property type="nucleotide sequence ID" value="NZ_AP025943.1"/>
</dbReference>
<feature type="domain" description="DUF1731" evidence="3">
    <location>
        <begin position="237"/>
        <end position="278"/>
    </location>
</feature>
<dbReference type="Pfam" id="PF01370">
    <property type="entry name" value="Epimerase"/>
    <property type="match status" value="1"/>
</dbReference>
<feature type="domain" description="NAD-dependent epimerase/dehydratase" evidence="2">
    <location>
        <begin position="3"/>
        <end position="210"/>
    </location>
</feature>
<name>A0ABM7ZH00_9BACT</name>
<proteinExistence type="inferred from homology"/>
<dbReference type="Proteomes" id="UP001062263">
    <property type="component" value="Chromosome"/>
</dbReference>
<dbReference type="InterPro" id="IPR001509">
    <property type="entry name" value="Epimerase_deHydtase"/>
</dbReference>
<dbReference type="PANTHER" id="PTHR11092:SF0">
    <property type="entry name" value="EPIMERASE FAMILY PROTEIN SDR39U1"/>
    <property type="match status" value="1"/>
</dbReference>
<evidence type="ECO:0000256" key="1">
    <source>
        <dbReference type="ARBA" id="ARBA00009353"/>
    </source>
</evidence>
<dbReference type="Gene3D" id="3.40.50.720">
    <property type="entry name" value="NAD(P)-binding Rossmann-like Domain"/>
    <property type="match status" value="1"/>
</dbReference>
<evidence type="ECO:0000313" key="5">
    <source>
        <dbReference type="Proteomes" id="UP001062263"/>
    </source>
</evidence>
<protein>
    <recommendedName>
        <fullName evidence="6">TIGR01777 family protein</fullName>
    </recommendedName>
</protein>
<evidence type="ECO:0000259" key="2">
    <source>
        <dbReference type="Pfam" id="PF01370"/>
    </source>
</evidence>